<dbReference type="PANTHER" id="PTHR42799:SF2">
    <property type="entry name" value="MITOCHONDRIAL PEPTIDE METHIONINE SULFOXIDE REDUCTASE"/>
    <property type="match status" value="1"/>
</dbReference>
<dbReference type="GO" id="GO:0008113">
    <property type="term" value="F:peptide-methionine (S)-S-oxide reductase activity"/>
    <property type="evidence" value="ECO:0007669"/>
    <property type="project" value="UniProtKB-UniRule"/>
</dbReference>
<dbReference type="HAMAP" id="MF_01401">
    <property type="entry name" value="MsrA"/>
    <property type="match status" value="1"/>
</dbReference>
<comment type="function">
    <text evidence="4">Has an important function as a repair enzyme for proteins that have been inactivated by oxidation. Catalyzes the reversible oxidation-reduction of methionine sulfoxide in proteins to methionine.</text>
</comment>
<gene>
    <name evidence="4 6" type="primary">msrA</name>
    <name evidence="6" type="ORF">DWY25_16245</name>
</gene>
<evidence type="ECO:0000256" key="2">
    <source>
        <dbReference type="ARBA" id="ARBA00047806"/>
    </source>
</evidence>
<dbReference type="EMBL" id="QRUP01000029">
    <property type="protein sequence ID" value="RGR68004.1"/>
    <property type="molecule type" value="Genomic_DNA"/>
</dbReference>
<dbReference type="GO" id="GO:0034599">
    <property type="term" value="P:cellular response to oxidative stress"/>
    <property type="evidence" value="ECO:0007669"/>
    <property type="project" value="TreeGrafter"/>
</dbReference>
<comment type="catalytic activity">
    <reaction evidence="3 4">
        <text>[thioredoxin]-disulfide + L-methionine + H2O = L-methionine (S)-S-oxide + [thioredoxin]-dithiol</text>
        <dbReference type="Rhea" id="RHEA:19993"/>
        <dbReference type="Rhea" id="RHEA-COMP:10698"/>
        <dbReference type="Rhea" id="RHEA-COMP:10700"/>
        <dbReference type="ChEBI" id="CHEBI:15377"/>
        <dbReference type="ChEBI" id="CHEBI:29950"/>
        <dbReference type="ChEBI" id="CHEBI:50058"/>
        <dbReference type="ChEBI" id="CHEBI:57844"/>
        <dbReference type="ChEBI" id="CHEBI:58772"/>
        <dbReference type="EC" id="1.8.4.11"/>
    </reaction>
</comment>
<dbReference type="RefSeq" id="WP_117896109.1">
    <property type="nucleotide sequence ID" value="NZ_CABJCV010000029.1"/>
</dbReference>
<feature type="domain" description="Peptide methionine sulphoxide reductase MsrA" evidence="5">
    <location>
        <begin position="4"/>
        <end position="154"/>
    </location>
</feature>
<dbReference type="GO" id="GO:0005737">
    <property type="term" value="C:cytoplasm"/>
    <property type="evidence" value="ECO:0007669"/>
    <property type="project" value="TreeGrafter"/>
</dbReference>
<dbReference type="Proteomes" id="UP000284178">
    <property type="component" value="Unassembled WGS sequence"/>
</dbReference>
<dbReference type="EC" id="1.8.4.11" evidence="4"/>
<accession>A0A412FIL5</accession>
<comment type="similarity">
    <text evidence="4">Belongs to the MsrA Met sulfoxide reductase family.</text>
</comment>
<feature type="active site" evidence="4">
    <location>
        <position position="11"/>
    </location>
</feature>
<dbReference type="InterPro" id="IPR002569">
    <property type="entry name" value="Met_Sox_Rdtase_MsrA_dom"/>
</dbReference>
<dbReference type="AlphaFoldDB" id="A0A412FIL5"/>
<dbReference type="GeneID" id="83016948"/>
<keyword evidence="7" id="KW-1185">Reference proteome</keyword>
<proteinExistence type="inferred from homology"/>
<keyword evidence="1 4" id="KW-0560">Oxidoreductase</keyword>
<dbReference type="SUPFAM" id="SSF55068">
    <property type="entry name" value="Peptide methionine sulfoxide reductase"/>
    <property type="match status" value="1"/>
</dbReference>
<protein>
    <recommendedName>
        <fullName evidence="4">Peptide methionine sulfoxide reductase MsrA</fullName>
        <shortName evidence="4">Protein-methionine-S-oxide reductase</shortName>
        <ecNumber evidence="4">1.8.4.11</ecNumber>
    </recommendedName>
    <alternativeName>
        <fullName evidence="4">Peptide-methionine (S)-S-oxide reductase</fullName>
        <shortName evidence="4">Peptide Met(O) reductase</shortName>
    </alternativeName>
</protein>
<organism evidence="6 7">
    <name type="scientific">Holdemania filiformis</name>
    <dbReference type="NCBI Taxonomy" id="61171"/>
    <lineage>
        <taxon>Bacteria</taxon>
        <taxon>Bacillati</taxon>
        <taxon>Bacillota</taxon>
        <taxon>Erysipelotrichia</taxon>
        <taxon>Erysipelotrichales</taxon>
        <taxon>Erysipelotrichaceae</taxon>
        <taxon>Holdemania</taxon>
    </lineage>
</organism>
<comment type="catalytic activity">
    <reaction evidence="2 4">
        <text>L-methionyl-[protein] + [thioredoxin]-disulfide + H2O = L-methionyl-(S)-S-oxide-[protein] + [thioredoxin]-dithiol</text>
        <dbReference type="Rhea" id="RHEA:14217"/>
        <dbReference type="Rhea" id="RHEA-COMP:10698"/>
        <dbReference type="Rhea" id="RHEA-COMP:10700"/>
        <dbReference type="Rhea" id="RHEA-COMP:12313"/>
        <dbReference type="Rhea" id="RHEA-COMP:12315"/>
        <dbReference type="ChEBI" id="CHEBI:15377"/>
        <dbReference type="ChEBI" id="CHEBI:16044"/>
        <dbReference type="ChEBI" id="CHEBI:29950"/>
        <dbReference type="ChEBI" id="CHEBI:44120"/>
        <dbReference type="ChEBI" id="CHEBI:50058"/>
        <dbReference type="EC" id="1.8.4.11"/>
    </reaction>
</comment>
<dbReference type="Pfam" id="PF01625">
    <property type="entry name" value="PMSR"/>
    <property type="match status" value="1"/>
</dbReference>
<evidence type="ECO:0000256" key="3">
    <source>
        <dbReference type="ARBA" id="ARBA00048782"/>
    </source>
</evidence>
<dbReference type="NCBIfam" id="TIGR00401">
    <property type="entry name" value="msrA"/>
    <property type="match status" value="1"/>
</dbReference>
<evidence type="ECO:0000313" key="6">
    <source>
        <dbReference type="EMBL" id="RGR68004.1"/>
    </source>
</evidence>
<dbReference type="PANTHER" id="PTHR42799">
    <property type="entry name" value="MITOCHONDRIAL PEPTIDE METHIONINE SULFOXIDE REDUCTASE"/>
    <property type="match status" value="1"/>
</dbReference>
<dbReference type="Gene3D" id="3.30.1060.10">
    <property type="entry name" value="Peptide methionine sulphoxide reductase MsrA"/>
    <property type="match status" value="1"/>
</dbReference>
<evidence type="ECO:0000313" key="7">
    <source>
        <dbReference type="Proteomes" id="UP000284178"/>
    </source>
</evidence>
<sequence>MKKEIVVAGGCFWGVQEYYRRLKGVEETRVGYAQGSLENPNYAQVKRQISGHAECVRIVYDSDQITLEQLFDHLFRIIDPTSLNRQGNDVGTSYRTGIYPACAEDEAIARQFVAERQKDYDRPIVTEVERLVCFYDAEQEHQDYLVRHPQGYCHIDFSVMLPQERKA</sequence>
<evidence type="ECO:0000259" key="5">
    <source>
        <dbReference type="Pfam" id="PF01625"/>
    </source>
</evidence>
<evidence type="ECO:0000256" key="4">
    <source>
        <dbReference type="HAMAP-Rule" id="MF_01401"/>
    </source>
</evidence>
<dbReference type="InterPro" id="IPR050162">
    <property type="entry name" value="MsrA_MetSO_reductase"/>
</dbReference>
<evidence type="ECO:0000256" key="1">
    <source>
        <dbReference type="ARBA" id="ARBA00023002"/>
    </source>
</evidence>
<dbReference type="InterPro" id="IPR036509">
    <property type="entry name" value="Met_Sox_Rdtase_MsrA_sf"/>
</dbReference>
<comment type="caution">
    <text evidence="6">The sequence shown here is derived from an EMBL/GenBank/DDBJ whole genome shotgun (WGS) entry which is preliminary data.</text>
</comment>
<name>A0A412FIL5_9FIRM</name>
<dbReference type="GO" id="GO:0033744">
    <property type="term" value="F:L-methionine:thioredoxin-disulfide S-oxidoreductase activity"/>
    <property type="evidence" value="ECO:0007669"/>
    <property type="project" value="RHEA"/>
</dbReference>
<reference evidence="6 7" key="1">
    <citation type="submission" date="2018-08" db="EMBL/GenBank/DDBJ databases">
        <title>A genome reference for cultivated species of the human gut microbiota.</title>
        <authorList>
            <person name="Zou Y."/>
            <person name="Xue W."/>
            <person name="Luo G."/>
        </authorList>
    </citation>
    <scope>NUCLEOTIDE SEQUENCE [LARGE SCALE GENOMIC DNA]</scope>
    <source>
        <strain evidence="6 7">AF24-29</strain>
    </source>
</reference>